<dbReference type="Pfam" id="PF01471">
    <property type="entry name" value="PG_binding_1"/>
    <property type="match status" value="1"/>
</dbReference>
<evidence type="ECO:0000313" key="4">
    <source>
        <dbReference type="Proteomes" id="UP001462640"/>
    </source>
</evidence>
<dbReference type="Gene3D" id="1.10.101.10">
    <property type="entry name" value="PGBD-like superfamily/PGBD"/>
    <property type="match status" value="1"/>
</dbReference>
<dbReference type="Proteomes" id="UP001462640">
    <property type="component" value="Unassembled WGS sequence"/>
</dbReference>
<evidence type="ECO:0000259" key="1">
    <source>
        <dbReference type="Pfam" id="PF01471"/>
    </source>
</evidence>
<dbReference type="InterPro" id="IPR024408">
    <property type="entry name" value="Muramidase"/>
</dbReference>
<sequence>MLKLHDIGQAVTGLQRLLGVPATAVYDEATQLAVSDAQRRFGLVVDGIAGPKTMEALTRGSRPARLLGDADLKAAAEALGVPIAAVRAVNQVESRGSGYLADGRPVILFERHVFFRELEKAGVDAQAIASKYPTLCAQERGGYSGGSAEWTRMELAASVSYHREAALRSASWGLFQIMGYHASALDYASAQDFAADMALSEGQQLQAFVRFIKADSALHKALKALKWAEFARIYNGPAYRDNAYDLMLARAFERFKAADPSDTKTQA</sequence>
<reference evidence="3 4" key="1">
    <citation type="submission" date="2024-05" db="EMBL/GenBank/DDBJ databases">
        <title>Roseateles sp. 2.12 16S ribosomal RNA gene Genome sequencing and assembly.</title>
        <authorList>
            <person name="Woo H."/>
        </authorList>
    </citation>
    <scope>NUCLEOTIDE SEQUENCE [LARGE SCALE GENOMIC DNA]</scope>
    <source>
        <strain evidence="3 4">2.12</strain>
    </source>
</reference>
<dbReference type="RefSeq" id="WP_347610916.1">
    <property type="nucleotide sequence ID" value="NZ_JBDPZC010000006.1"/>
</dbReference>
<name>A0ABV0GG35_9BURK</name>
<gene>
    <name evidence="3" type="ORF">ABDJ40_14665</name>
</gene>
<proteinExistence type="predicted"/>
<protein>
    <submittedName>
        <fullName evidence="3">N-acetylmuramidase family protein</fullName>
    </submittedName>
</protein>
<evidence type="ECO:0000259" key="2">
    <source>
        <dbReference type="Pfam" id="PF11860"/>
    </source>
</evidence>
<dbReference type="InterPro" id="IPR036366">
    <property type="entry name" value="PGBDSf"/>
</dbReference>
<dbReference type="InterPro" id="IPR036365">
    <property type="entry name" value="PGBD-like_sf"/>
</dbReference>
<feature type="domain" description="Peptidoglycan binding-like" evidence="1">
    <location>
        <begin position="14"/>
        <end position="57"/>
    </location>
</feature>
<dbReference type="Pfam" id="PF11860">
    <property type="entry name" value="Muramidase"/>
    <property type="match status" value="1"/>
</dbReference>
<dbReference type="SUPFAM" id="SSF47090">
    <property type="entry name" value="PGBD-like"/>
    <property type="match status" value="1"/>
</dbReference>
<accession>A0ABV0GG35</accession>
<keyword evidence="4" id="KW-1185">Reference proteome</keyword>
<comment type="caution">
    <text evidence="3">The sequence shown here is derived from an EMBL/GenBank/DDBJ whole genome shotgun (WGS) entry which is preliminary data.</text>
</comment>
<dbReference type="InterPro" id="IPR002477">
    <property type="entry name" value="Peptidoglycan-bd-like"/>
</dbReference>
<evidence type="ECO:0000313" key="3">
    <source>
        <dbReference type="EMBL" id="MEO3714005.1"/>
    </source>
</evidence>
<dbReference type="EMBL" id="JBDPZC010000006">
    <property type="protein sequence ID" value="MEO3714005.1"/>
    <property type="molecule type" value="Genomic_DNA"/>
</dbReference>
<organism evidence="3 4">
    <name type="scientific">Roseateles flavus</name>
    <dbReference type="NCBI Taxonomy" id="3149041"/>
    <lineage>
        <taxon>Bacteria</taxon>
        <taxon>Pseudomonadati</taxon>
        <taxon>Pseudomonadota</taxon>
        <taxon>Betaproteobacteria</taxon>
        <taxon>Burkholderiales</taxon>
        <taxon>Sphaerotilaceae</taxon>
        <taxon>Roseateles</taxon>
    </lineage>
</organism>
<feature type="domain" description="N-acetylmuramidase" evidence="2">
    <location>
        <begin position="83"/>
        <end position="256"/>
    </location>
</feature>